<keyword evidence="2" id="KW-1003">Cell membrane</keyword>
<comment type="caution">
    <text evidence="7">The sequence shown here is derived from an EMBL/GenBank/DDBJ whole genome shotgun (WGS) entry which is preliminary data.</text>
</comment>
<proteinExistence type="predicted"/>
<reference evidence="7 8" key="1">
    <citation type="submission" date="2022-12" db="EMBL/GenBank/DDBJ databases">
        <title>Chromosome-level genome assembly of true bugs.</title>
        <authorList>
            <person name="Ma L."/>
            <person name="Li H."/>
        </authorList>
    </citation>
    <scope>NUCLEOTIDE SEQUENCE [LARGE SCALE GENOMIC DNA]</scope>
    <source>
        <strain evidence="7">Lab_2022b</strain>
    </source>
</reference>
<comment type="subcellular location">
    <subcellularLocation>
        <location evidence="1">Cell membrane</location>
        <topology evidence="1">Multi-pass membrane protein</topology>
    </subcellularLocation>
</comment>
<gene>
    <name evidence="7" type="ORF">O3M35_011127</name>
</gene>
<dbReference type="Proteomes" id="UP001461498">
    <property type="component" value="Unassembled WGS sequence"/>
</dbReference>
<keyword evidence="5 6" id="KW-0472">Membrane</keyword>
<keyword evidence="3 6" id="KW-0812">Transmembrane</keyword>
<evidence type="ECO:0000256" key="3">
    <source>
        <dbReference type="ARBA" id="ARBA00022692"/>
    </source>
</evidence>
<dbReference type="Pfam" id="PF08395">
    <property type="entry name" value="7tm_7"/>
    <property type="match status" value="1"/>
</dbReference>
<evidence type="ECO:0000256" key="5">
    <source>
        <dbReference type="ARBA" id="ARBA00023136"/>
    </source>
</evidence>
<dbReference type="EMBL" id="JAPXFL010000008">
    <property type="protein sequence ID" value="KAK9502337.1"/>
    <property type="molecule type" value="Genomic_DNA"/>
</dbReference>
<dbReference type="GO" id="GO:0050909">
    <property type="term" value="P:sensory perception of taste"/>
    <property type="evidence" value="ECO:0007669"/>
    <property type="project" value="InterPro"/>
</dbReference>
<organism evidence="7 8">
    <name type="scientific">Rhynocoris fuscipes</name>
    <dbReference type="NCBI Taxonomy" id="488301"/>
    <lineage>
        <taxon>Eukaryota</taxon>
        <taxon>Metazoa</taxon>
        <taxon>Ecdysozoa</taxon>
        <taxon>Arthropoda</taxon>
        <taxon>Hexapoda</taxon>
        <taxon>Insecta</taxon>
        <taxon>Pterygota</taxon>
        <taxon>Neoptera</taxon>
        <taxon>Paraneoptera</taxon>
        <taxon>Hemiptera</taxon>
        <taxon>Heteroptera</taxon>
        <taxon>Panheteroptera</taxon>
        <taxon>Cimicomorpha</taxon>
        <taxon>Reduviidae</taxon>
        <taxon>Harpactorinae</taxon>
        <taxon>Harpactorini</taxon>
        <taxon>Rhynocoris</taxon>
    </lineage>
</organism>
<evidence type="ECO:0000313" key="8">
    <source>
        <dbReference type="Proteomes" id="UP001461498"/>
    </source>
</evidence>
<feature type="transmembrane region" description="Helical" evidence="6">
    <location>
        <begin position="138"/>
        <end position="158"/>
    </location>
</feature>
<keyword evidence="4 6" id="KW-1133">Transmembrane helix</keyword>
<evidence type="ECO:0000256" key="4">
    <source>
        <dbReference type="ARBA" id="ARBA00022989"/>
    </source>
</evidence>
<keyword evidence="8" id="KW-1185">Reference proteome</keyword>
<feature type="transmembrane region" description="Helical" evidence="6">
    <location>
        <begin position="83"/>
        <end position="105"/>
    </location>
</feature>
<sequence>MLTLSRKARGKPIFGVCTTWALLKHHELIYLVFSAETPEQIHPLGFQILTYCLRLFTTLCIILAEFTVSVVRMMYISEVIPTLLGTMIMWILSTIIEFLITVWAFTKMPNDDEQLLILEQDHRITFTACGFFEINNRLIFELITGVSTILVIFLQFTLDNTCPKSQVD</sequence>
<evidence type="ECO:0000256" key="1">
    <source>
        <dbReference type="ARBA" id="ARBA00004651"/>
    </source>
</evidence>
<name>A0AAW1CVG2_9HEMI</name>
<evidence type="ECO:0000313" key="7">
    <source>
        <dbReference type="EMBL" id="KAK9502337.1"/>
    </source>
</evidence>
<dbReference type="InterPro" id="IPR013604">
    <property type="entry name" value="7TM_chemorcpt"/>
</dbReference>
<protein>
    <submittedName>
        <fullName evidence="7">Uncharacterized protein</fullName>
    </submittedName>
</protein>
<evidence type="ECO:0000256" key="2">
    <source>
        <dbReference type="ARBA" id="ARBA00022475"/>
    </source>
</evidence>
<dbReference type="GO" id="GO:0005886">
    <property type="term" value="C:plasma membrane"/>
    <property type="evidence" value="ECO:0007669"/>
    <property type="project" value="UniProtKB-SubCell"/>
</dbReference>
<dbReference type="AlphaFoldDB" id="A0AAW1CVG2"/>
<evidence type="ECO:0000256" key="6">
    <source>
        <dbReference type="SAM" id="Phobius"/>
    </source>
</evidence>
<feature type="transmembrane region" description="Helical" evidence="6">
    <location>
        <begin position="44"/>
        <end position="71"/>
    </location>
</feature>
<accession>A0AAW1CVG2</accession>